<comment type="subcellular location">
    <subcellularLocation>
        <location evidence="1">Cell inner membrane</location>
        <topology evidence="1">Multi-pass membrane protein</topology>
    </subcellularLocation>
    <subcellularLocation>
        <location evidence="7">Cell membrane</location>
        <topology evidence="7">Multi-pass membrane protein</topology>
    </subcellularLocation>
</comment>
<feature type="transmembrane region" description="Helical" evidence="7">
    <location>
        <begin position="207"/>
        <end position="236"/>
    </location>
</feature>
<evidence type="ECO:0000256" key="1">
    <source>
        <dbReference type="ARBA" id="ARBA00004429"/>
    </source>
</evidence>
<protein>
    <recommendedName>
        <fullName evidence="7">Na(+)/H(+) antiporter NhaA</fullName>
    </recommendedName>
    <alternativeName>
        <fullName evidence="7">Sodium/proton antiporter NhaA</fullName>
    </alternativeName>
</protein>
<keyword evidence="7" id="KW-0739">Sodium transport</keyword>
<dbReference type="InterPro" id="IPR004670">
    <property type="entry name" value="NhaA"/>
</dbReference>
<dbReference type="PANTHER" id="PTHR30341:SF0">
    <property type="entry name" value="NA(+)_H(+) ANTIPORTER NHAA"/>
    <property type="match status" value="1"/>
</dbReference>
<dbReference type="HAMAP" id="MF_01844">
    <property type="entry name" value="NhaA"/>
    <property type="match status" value="1"/>
</dbReference>
<keyword evidence="6 7" id="KW-0472">Membrane</keyword>
<feature type="transmembrane region" description="Helical" evidence="7">
    <location>
        <begin position="367"/>
        <end position="394"/>
    </location>
</feature>
<feature type="transmembrane region" description="Helical" evidence="7">
    <location>
        <begin position="182"/>
        <end position="200"/>
    </location>
</feature>
<gene>
    <name evidence="7 8" type="primary">nhaA</name>
    <name evidence="8" type="ORF">XJ32_05945</name>
</gene>
<dbReference type="GO" id="GO:0006885">
    <property type="term" value="P:regulation of pH"/>
    <property type="evidence" value="ECO:0007669"/>
    <property type="project" value="UniProtKB-UniRule"/>
</dbReference>
<evidence type="ECO:0000256" key="4">
    <source>
        <dbReference type="ARBA" id="ARBA00022692"/>
    </source>
</evidence>
<proteinExistence type="inferred from homology"/>
<feature type="transmembrane region" description="Helical" evidence="7">
    <location>
        <begin position="152"/>
        <end position="176"/>
    </location>
</feature>
<dbReference type="AlphaFoldDB" id="A0A1Q2LIF2"/>
<feature type="transmembrane region" description="Helical" evidence="7">
    <location>
        <begin position="127"/>
        <end position="145"/>
    </location>
</feature>
<comment type="catalytic activity">
    <reaction evidence="7">
        <text>Na(+)(in) + 2 H(+)(out) = Na(+)(out) + 2 H(+)(in)</text>
        <dbReference type="Rhea" id="RHEA:29251"/>
        <dbReference type="ChEBI" id="CHEBI:15378"/>
        <dbReference type="ChEBI" id="CHEBI:29101"/>
    </reaction>
</comment>
<comment type="function">
    <text evidence="7">Na(+)/H(+) antiporter that extrudes sodium in exchange for external protons.</text>
</comment>
<dbReference type="InterPro" id="IPR023171">
    <property type="entry name" value="Na/H_antiporter_dom_sf"/>
</dbReference>
<organism evidence="8 9">
    <name type="scientific">Helicobacter bilis</name>
    <dbReference type="NCBI Taxonomy" id="37372"/>
    <lineage>
        <taxon>Bacteria</taxon>
        <taxon>Pseudomonadati</taxon>
        <taxon>Campylobacterota</taxon>
        <taxon>Epsilonproteobacteria</taxon>
        <taxon>Campylobacterales</taxon>
        <taxon>Helicobacteraceae</taxon>
        <taxon>Helicobacter</taxon>
    </lineage>
</organism>
<dbReference type="NCBIfam" id="TIGR00773">
    <property type="entry name" value="NhaA"/>
    <property type="match status" value="1"/>
</dbReference>
<keyword evidence="5 7" id="KW-1133">Transmembrane helix</keyword>
<dbReference type="Pfam" id="PF06965">
    <property type="entry name" value="Na_H_antiport_1"/>
    <property type="match status" value="1"/>
</dbReference>
<feature type="transmembrane region" description="Helical" evidence="7">
    <location>
        <begin position="406"/>
        <end position="425"/>
    </location>
</feature>
<accession>A0A1Q2LIF2</accession>
<keyword evidence="3" id="KW-0997">Cell inner membrane</keyword>
<evidence type="ECO:0000256" key="2">
    <source>
        <dbReference type="ARBA" id="ARBA00022475"/>
    </source>
</evidence>
<keyword evidence="7" id="KW-0813">Transport</keyword>
<feature type="transmembrane region" description="Helical" evidence="7">
    <location>
        <begin position="20"/>
        <end position="43"/>
    </location>
</feature>
<evidence type="ECO:0000256" key="6">
    <source>
        <dbReference type="ARBA" id="ARBA00023136"/>
    </source>
</evidence>
<evidence type="ECO:0000313" key="8">
    <source>
        <dbReference type="EMBL" id="AQQ59702.1"/>
    </source>
</evidence>
<dbReference type="RefSeq" id="WP_077388667.1">
    <property type="nucleotide sequence ID" value="NZ_CP019645.1"/>
</dbReference>
<keyword evidence="7" id="KW-0915">Sodium</keyword>
<dbReference type="GO" id="GO:0015385">
    <property type="term" value="F:sodium:proton antiporter activity"/>
    <property type="evidence" value="ECO:0007669"/>
    <property type="project" value="UniProtKB-UniRule"/>
</dbReference>
<sequence length="431" mass="47360">MRVTQVLMNFIRSESFGGIFLGISTIMALIVANSPLSHIYHTIFETPFGFQFGEHFVGMELKIWVNDVLMSFFFLLVGLEIKREMLFGELNSFSKAAFPAIAALGGMIVPGAIYYALNIGTASSHGFGIPMATDIAFALGVLLILGKRIPIALKVFLVTLAVVDDLGAIVVIALFYGDSIHLMWLLASAGIIVLLVLCNMRGIKHLIVYLGLGILLWFFVHASGIHATIAAVILAFCIPVKAKKDFQAFYEQMGVWAKNYQHKQNKQDSILLDHDKLEFVQEVQHSAINTQNPLLRLEHFLQPWSAYFIMPCFAFANAGVSIESNFNFNIDHIFLGVFLGLVVGKPIGIFLASFLCEKLGIAKRPDGISWTYILGAGMLAGIGFTMSLFVSELAFDIHEAKELSKITILLASLTSCIIGVIFLLLSGKAKN</sequence>
<evidence type="ECO:0000256" key="3">
    <source>
        <dbReference type="ARBA" id="ARBA00022519"/>
    </source>
</evidence>
<dbReference type="GO" id="GO:0005886">
    <property type="term" value="C:plasma membrane"/>
    <property type="evidence" value="ECO:0007669"/>
    <property type="project" value="UniProtKB-SubCell"/>
</dbReference>
<keyword evidence="7" id="KW-0406">Ion transport</keyword>
<feature type="transmembrane region" description="Helical" evidence="7">
    <location>
        <begin position="93"/>
        <end position="115"/>
    </location>
</feature>
<keyword evidence="7" id="KW-0050">Antiport</keyword>
<dbReference type="Proteomes" id="UP000188298">
    <property type="component" value="Chromosome"/>
</dbReference>
<keyword evidence="2 7" id="KW-1003">Cell membrane</keyword>
<evidence type="ECO:0000256" key="7">
    <source>
        <dbReference type="HAMAP-Rule" id="MF_01844"/>
    </source>
</evidence>
<evidence type="ECO:0000256" key="5">
    <source>
        <dbReference type="ARBA" id="ARBA00022989"/>
    </source>
</evidence>
<evidence type="ECO:0000313" key="9">
    <source>
        <dbReference type="Proteomes" id="UP000188298"/>
    </source>
</evidence>
<dbReference type="Gene3D" id="1.20.1530.10">
    <property type="entry name" value="Na+/H+ antiporter like domain"/>
    <property type="match status" value="1"/>
</dbReference>
<dbReference type="KEGG" id="hbl:XJ32_05945"/>
<reference evidence="8 9" key="1">
    <citation type="submission" date="2017-02" db="EMBL/GenBank/DDBJ databases">
        <title>Whole genome sequencing of Helicobacter bilis strain AAQJH.</title>
        <authorList>
            <person name="Conlan S."/>
            <person name="Thomas P.J."/>
            <person name="Mullikin J."/>
            <person name="Palmore T.N."/>
            <person name="Frank K.M."/>
            <person name="Segre J.A."/>
        </authorList>
    </citation>
    <scope>NUCLEOTIDE SEQUENCE [LARGE SCALE GENOMIC DNA]</scope>
    <source>
        <strain evidence="8 9">AAQJH</strain>
    </source>
</reference>
<comment type="similarity">
    <text evidence="7">Belongs to the NhaA Na(+)/H(+) (TC 2.A.33) antiporter family.</text>
</comment>
<feature type="transmembrane region" description="Helical" evidence="7">
    <location>
        <begin position="63"/>
        <end position="81"/>
    </location>
</feature>
<name>A0A1Q2LIF2_9HELI</name>
<feature type="transmembrane region" description="Helical" evidence="7">
    <location>
        <begin position="334"/>
        <end position="355"/>
    </location>
</feature>
<dbReference type="PANTHER" id="PTHR30341">
    <property type="entry name" value="SODIUM ION/PROTON ANTIPORTER NHAA-RELATED"/>
    <property type="match status" value="1"/>
</dbReference>
<keyword evidence="4 7" id="KW-0812">Transmembrane</keyword>
<dbReference type="EMBL" id="CP019645">
    <property type="protein sequence ID" value="AQQ59702.1"/>
    <property type="molecule type" value="Genomic_DNA"/>
</dbReference>